<name>A0A1G2EQ84_9BACT</name>
<gene>
    <name evidence="6" type="ORF">A2365_03600</name>
</gene>
<evidence type="ECO:0000256" key="2">
    <source>
        <dbReference type="ARBA" id="ARBA00022692"/>
    </source>
</evidence>
<dbReference type="AlphaFoldDB" id="A0A1G2EQ84"/>
<dbReference type="GO" id="GO:0012505">
    <property type="term" value="C:endomembrane system"/>
    <property type="evidence" value="ECO:0007669"/>
    <property type="project" value="UniProtKB-SubCell"/>
</dbReference>
<keyword evidence="3 5" id="KW-1133">Transmembrane helix</keyword>
<dbReference type="GO" id="GO:0005384">
    <property type="term" value="F:manganese ion transmembrane transporter activity"/>
    <property type="evidence" value="ECO:0007669"/>
    <property type="project" value="InterPro"/>
</dbReference>
<evidence type="ECO:0008006" key="8">
    <source>
        <dbReference type="Google" id="ProtNLM"/>
    </source>
</evidence>
<comment type="caution">
    <text evidence="6">The sequence shown here is derived from an EMBL/GenBank/DDBJ whole genome shotgun (WGS) entry which is preliminary data.</text>
</comment>
<protein>
    <recommendedName>
        <fullName evidence="8">VIT family protein</fullName>
    </recommendedName>
</protein>
<dbReference type="PANTHER" id="PTHR31851">
    <property type="entry name" value="FE(2+)/MN(2+) TRANSPORTER PCL1"/>
    <property type="match status" value="1"/>
</dbReference>
<evidence type="ECO:0000256" key="1">
    <source>
        <dbReference type="ARBA" id="ARBA00004127"/>
    </source>
</evidence>
<evidence type="ECO:0000313" key="6">
    <source>
        <dbReference type="EMBL" id="OGZ27702.1"/>
    </source>
</evidence>
<dbReference type="EMBL" id="MHMM01000004">
    <property type="protein sequence ID" value="OGZ27702.1"/>
    <property type="molecule type" value="Genomic_DNA"/>
</dbReference>
<dbReference type="Pfam" id="PF01988">
    <property type="entry name" value="VIT1"/>
    <property type="match status" value="1"/>
</dbReference>
<feature type="transmembrane region" description="Helical" evidence="5">
    <location>
        <begin position="176"/>
        <end position="198"/>
    </location>
</feature>
<feature type="transmembrane region" description="Helical" evidence="5">
    <location>
        <begin position="151"/>
        <end position="170"/>
    </location>
</feature>
<organism evidence="6 7">
    <name type="scientific">Candidatus Nealsonbacteria bacterium RIFOXYB1_FULL_40_15</name>
    <dbReference type="NCBI Taxonomy" id="1801677"/>
    <lineage>
        <taxon>Bacteria</taxon>
        <taxon>Candidatus Nealsoniibacteriota</taxon>
    </lineage>
</organism>
<feature type="transmembrane region" description="Helical" evidence="5">
    <location>
        <begin position="21"/>
        <end position="40"/>
    </location>
</feature>
<dbReference type="GO" id="GO:0030026">
    <property type="term" value="P:intracellular manganese ion homeostasis"/>
    <property type="evidence" value="ECO:0007669"/>
    <property type="project" value="InterPro"/>
</dbReference>
<sequence length="234" mass="25849">MKEYIHHKNFKILSNLREITFGIEDGIVSTLGALTGIAVGSKASSFVIFSGIIIVLVEAFSMSIGSYFSTRSQKEFHKKILSEEKKQLETDPESEKRELFDFYIKDGWSKDMATRMVQEASAKNSLFLKEMSYRELGTVLKDNENPVRAGILMFFFYVLGGVFPVLPYAFLPIFYAMFASAAISLASLFLLGAITSLITGRNWLKSGAELFLIAGIAALAGWGVGILGKKIIGL</sequence>
<dbReference type="Proteomes" id="UP000177740">
    <property type="component" value="Unassembled WGS sequence"/>
</dbReference>
<evidence type="ECO:0000256" key="5">
    <source>
        <dbReference type="SAM" id="Phobius"/>
    </source>
</evidence>
<comment type="subcellular location">
    <subcellularLocation>
        <location evidence="1">Endomembrane system</location>
        <topology evidence="1">Multi-pass membrane protein</topology>
    </subcellularLocation>
</comment>
<evidence type="ECO:0000256" key="4">
    <source>
        <dbReference type="ARBA" id="ARBA00023136"/>
    </source>
</evidence>
<keyword evidence="4 5" id="KW-0472">Membrane</keyword>
<proteinExistence type="predicted"/>
<evidence type="ECO:0000256" key="3">
    <source>
        <dbReference type="ARBA" id="ARBA00022989"/>
    </source>
</evidence>
<evidence type="ECO:0000313" key="7">
    <source>
        <dbReference type="Proteomes" id="UP000177740"/>
    </source>
</evidence>
<feature type="transmembrane region" description="Helical" evidence="5">
    <location>
        <begin position="46"/>
        <end position="69"/>
    </location>
</feature>
<feature type="transmembrane region" description="Helical" evidence="5">
    <location>
        <begin position="210"/>
        <end position="228"/>
    </location>
</feature>
<accession>A0A1G2EQ84</accession>
<dbReference type="STRING" id="1801677.A2365_03600"/>
<reference evidence="6 7" key="1">
    <citation type="journal article" date="2016" name="Nat. Commun.">
        <title>Thousands of microbial genomes shed light on interconnected biogeochemical processes in an aquifer system.</title>
        <authorList>
            <person name="Anantharaman K."/>
            <person name="Brown C.T."/>
            <person name="Hug L.A."/>
            <person name="Sharon I."/>
            <person name="Castelle C.J."/>
            <person name="Probst A.J."/>
            <person name="Thomas B.C."/>
            <person name="Singh A."/>
            <person name="Wilkins M.J."/>
            <person name="Karaoz U."/>
            <person name="Brodie E.L."/>
            <person name="Williams K.H."/>
            <person name="Hubbard S.S."/>
            <person name="Banfield J.F."/>
        </authorList>
    </citation>
    <scope>NUCLEOTIDE SEQUENCE [LARGE SCALE GENOMIC DNA]</scope>
</reference>
<dbReference type="InterPro" id="IPR008217">
    <property type="entry name" value="Ccc1_fam"/>
</dbReference>
<keyword evidence="2 5" id="KW-0812">Transmembrane</keyword>